<protein>
    <submittedName>
        <fullName evidence="1">Uncharacterized protein</fullName>
    </submittedName>
</protein>
<organism evidence="1">
    <name type="scientific">marine sediment metagenome</name>
    <dbReference type="NCBI Taxonomy" id="412755"/>
    <lineage>
        <taxon>unclassified sequences</taxon>
        <taxon>metagenomes</taxon>
        <taxon>ecological metagenomes</taxon>
    </lineage>
</organism>
<name>X0WWL3_9ZZZZ</name>
<dbReference type="EMBL" id="BARS01036629">
    <property type="protein sequence ID" value="GAG17141.1"/>
    <property type="molecule type" value="Genomic_DNA"/>
</dbReference>
<gene>
    <name evidence="1" type="ORF">S01H1_56274</name>
</gene>
<accession>X0WWL3</accession>
<comment type="caution">
    <text evidence="1">The sequence shown here is derived from an EMBL/GenBank/DDBJ whole genome shotgun (WGS) entry which is preliminary data.</text>
</comment>
<evidence type="ECO:0000313" key="1">
    <source>
        <dbReference type="EMBL" id="GAG17141.1"/>
    </source>
</evidence>
<proteinExistence type="predicted"/>
<dbReference type="AlphaFoldDB" id="X0WWL3"/>
<sequence length="162" mass="18034">MPCTDCSDPDYEGTIKVRYIGNKGDKGSFTYEKGRVYTLSARHANKEAYPLFELVAIMPGAVIPEKYQYIVKRVEVPVEMVVAPVVEDEPEPGADEVEEKIPVIEESEHASSIVDSSLGLTQADRITGMDANTLKLYIRGMGGEVDNRWGLKRLIEEAQKLQ</sequence>
<reference evidence="1" key="1">
    <citation type="journal article" date="2014" name="Front. Microbiol.">
        <title>High frequency of phylogenetically diverse reductive dehalogenase-homologous genes in deep subseafloor sedimentary metagenomes.</title>
        <authorList>
            <person name="Kawai M."/>
            <person name="Futagami T."/>
            <person name="Toyoda A."/>
            <person name="Takaki Y."/>
            <person name="Nishi S."/>
            <person name="Hori S."/>
            <person name="Arai W."/>
            <person name="Tsubouchi T."/>
            <person name="Morono Y."/>
            <person name="Uchiyama I."/>
            <person name="Ito T."/>
            <person name="Fujiyama A."/>
            <person name="Inagaki F."/>
            <person name="Takami H."/>
        </authorList>
    </citation>
    <scope>NUCLEOTIDE SEQUENCE</scope>
    <source>
        <strain evidence="1">Expedition CK06-06</strain>
    </source>
</reference>